<gene>
    <name evidence="1" type="ORF">AW06_003484</name>
    <name evidence="2" type="ORF">HWD57_12050</name>
</gene>
<reference evidence="2 4" key="2">
    <citation type="journal article" date="2019" name="Microbiome">
        <title>Annotated bacterial chromosomes from frame-shift-corrected long-read metagenomic data.</title>
        <authorList>
            <person name="Arumugam K."/>
            <person name="Bagci C."/>
            <person name="Bessarab I."/>
            <person name="Beier S."/>
            <person name="Buchfink B."/>
            <person name="Gorska A."/>
            <person name="Qiu G."/>
            <person name="Huson D.H."/>
            <person name="Williams R.B.H."/>
        </authorList>
    </citation>
    <scope>NUCLEOTIDE SEQUENCE [LARGE SCALE GENOMIC DNA]</scope>
    <source>
        <strain evidence="2">SSA1</strain>
    </source>
</reference>
<dbReference type="KEGG" id="acog:HWD57_12050"/>
<dbReference type="AlphaFoldDB" id="A0A080M328"/>
<evidence type="ECO:0000313" key="1">
    <source>
        <dbReference type="EMBL" id="KFB75491.1"/>
    </source>
</evidence>
<accession>A0A7D5S8L7</accession>
<name>A0A080M328_9PROT</name>
<keyword evidence="3" id="KW-1185">Reference proteome</keyword>
<sequence>MRCSIAGQKQGAREIQSSWASCPLTENGGIRIMSPPGYPNALPAGAIAERLAAVTATSHHVFWPDAVSILDSGRLPGMPYSAPTRRVTFICWHGRCSKAAAW</sequence>
<organism evidence="1 3">
    <name type="scientific">Candidatus Accumulibacter cognatus</name>
    <dbReference type="NCBI Taxonomy" id="2954383"/>
    <lineage>
        <taxon>Bacteria</taxon>
        <taxon>Pseudomonadati</taxon>
        <taxon>Pseudomonadota</taxon>
        <taxon>Betaproteobacteria</taxon>
        <taxon>Candidatus Accumulibacter</taxon>
    </lineage>
</organism>
<dbReference type="RefSeq" id="WP_138678887.1">
    <property type="nucleotide sequence ID" value="NZ_JDST02000084.1"/>
</dbReference>
<proteinExistence type="predicted"/>
<reference evidence="2" key="3">
    <citation type="submission" date="2020-06" db="EMBL/GenBank/DDBJ databases">
        <authorList>
            <person name="Arumugam K."/>
            <person name="Besarab I."/>
            <person name="Haryono M."/>
            <person name="Bagci C."/>
            <person name="Beier S."/>
            <person name="Buchfink B."/>
            <person name="Gorska A."/>
            <person name="Qiu G."/>
            <person name="Huson D.H."/>
            <person name="Williams R.B."/>
        </authorList>
    </citation>
    <scope>NUCLEOTIDE SEQUENCE</scope>
    <source>
        <strain evidence="2">SSA1</strain>
    </source>
</reference>
<dbReference type="EMBL" id="CP058708">
    <property type="protein sequence ID" value="QLH50436.1"/>
    <property type="molecule type" value="Genomic_DNA"/>
</dbReference>
<accession>A0A080M328</accession>
<reference evidence="1 3" key="1">
    <citation type="submission" date="2014-02" db="EMBL/GenBank/DDBJ databases">
        <title>Expanding our view of genomic diversity in Candidatus Accumulibacter clades.</title>
        <authorList>
            <person name="Skennerton C.T."/>
            <person name="Barr J.J."/>
            <person name="Slater F.R."/>
            <person name="Bond P.L."/>
            <person name="Tyson G.W."/>
        </authorList>
    </citation>
    <scope>NUCLEOTIDE SEQUENCE [LARGE SCALE GENOMIC DNA]</scope>
    <source>
        <strain evidence="3">SK-02</strain>
    </source>
</reference>
<evidence type="ECO:0000313" key="4">
    <source>
        <dbReference type="Proteomes" id="UP000509684"/>
    </source>
</evidence>
<dbReference type="Proteomes" id="UP000021315">
    <property type="component" value="Unassembled WGS sequence"/>
</dbReference>
<evidence type="ECO:0000313" key="3">
    <source>
        <dbReference type="Proteomes" id="UP000021315"/>
    </source>
</evidence>
<dbReference type="Proteomes" id="UP000509684">
    <property type="component" value="Chromosome"/>
</dbReference>
<evidence type="ECO:0000313" key="2">
    <source>
        <dbReference type="EMBL" id="QLH50436.1"/>
    </source>
</evidence>
<dbReference type="EMBL" id="JDST02000084">
    <property type="protein sequence ID" value="KFB75491.1"/>
    <property type="molecule type" value="Genomic_DNA"/>
</dbReference>
<protein>
    <submittedName>
        <fullName evidence="1">Uncharacterized protein</fullName>
    </submittedName>
</protein>